<feature type="compositionally biased region" description="Polar residues" evidence="1">
    <location>
        <begin position="1"/>
        <end position="10"/>
    </location>
</feature>
<evidence type="ECO:0000313" key="3">
    <source>
        <dbReference type="Proteomes" id="UP001066276"/>
    </source>
</evidence>
<sequence length="319" mass="34977">MQWDSTQELELTSERGGTTYGEGTPANVTGEGVPAVSSPQREEAHSDDSNSGLQDLDDLPGPSGNIGQLVTQALSHTTTEPPPLGSNTTAPTQRTLISVPRTRQSAVCLLLLGPQATPHPQDNQGHGVSGSGHTVQGTEAQANRETGRSAVRQGEDRPRELTLLGAYQHSQDAMGQILDNVQENRWLQERQYQGIREDLQAINNTLISIAVVLADMANSGLLPLARHLNSLPLPLPLVARRPRHRTHRPPEHLPLQKVSAHQKKGLWRAITKVVRTLGVYARRITHCRKRLEDLRCWAWKTAEAQLGWPPNEEGVPVKP</sequence>
<evidence type="ECO:0000313" key="2">
    <source>
        <dbReference type="EMBL" id="KAJ1201557.1"/>
    </source>
</evidence>
<dbReference type="AlphaFoldDB" id="A0AAV7VN13"/>
<comment type="caution">
    <text evidence="2">The sequence shown here is derived from an EMBL/GenBank/DDBJ whole genome shotgun (WGS) entry which is preliminary data.</text>
</comment>
<feature type="compositionally biased region" description="Polar residues" evidence="1">
    <location>
        <begin position="65"/>
        <end position="97"/>
    </location>
</feature>
<feature type="region of interest" description="Disordered" evidence="1">
    <location>
        <begin position="1"/>
        <end position="97"/>
    </location>
</feature>
<proteinExistence type="predicted"/>
<accession>A0AAV7VN13</accession>
<feature type="compositionally biased region" description="Polar residues" evidence="1">
    <location>
        <begin position="118"/>
        <end position="144"/>
    </location>
</feature>
<protein>
    <submittedName>
        <fullName evidence="2">Uncharacterized protein</fullName>
    </submittedName>
</protein>
<evidence type="ECO:0000256" key="1">
    <source>
        <dbReference type="SAM" id="MobiDB-lite"/>
    </source>
</evidence>
<feature type="region of interest" description="Disordered" evidence="1">
    <location>
        <begin position="114"/>
        <end position="158"/>
    </location>
</feature>
<dbReference type="EMBL" id="JANPWB010000003">
    <property type="protein sequence ID" value="KAJ1201557.1"/>
    <property type="molecule type" value="Genomic_DNA"/>
</dbReference>
<keyword evidence="3" id="KW-1185">Reference proteome</keyword>
<gene>
    <name evidence="2" type="ORF">NDU88_005365</name>
</gene>
<organism evidence="2 3">
    <name type="scientific">Pleurodeles waltl</name>
    <name type="common">Iberian ribbed newt</name>
    <dbReference type="NCBI Taxonomy" id="8319"/>
    <lineage>
        <taxon>Eukaryota</taxon>
        <taxon>Metazoa</taxon>
        <taxon>Chordata</taxon>
        <taxon>Craniata</taxon>
        <taxon>Vertebrata</taxon>
        <taxon>Euteleostomi</taxon>
        <taxon>Amphibia</taxon>
        <taxon>Batrachia</taxon>
        <taxon>Caudata</taxon>
        <taxon>Salamandroidea</taxon>
        <taxon>Salamandridae</taxon>
        <taxon>Pleurodelinae</taxon>
        <taxon>Pleurodeles</taxon>
    </lineage>
</organism>
<reference evidence="2" key="1">
    <citation type="journal article" date="2022" name="bioRxiv">
        <title>Sequencing and chromosome-scale assembly of the giantPleurodeles waltlgenome.</title>
        <authorList>
            <person name="Brown T."/>
            <person name="Elewa A."/>
            <person name="Iarovenko S."/>
            <person name="Subramanian E."/>
            <person name="Araus A.J."/>
            <person name="Petzold A."/>
            <person name="Susuki M."/>
            <person name="Suzuki K.-i.T."/>
            <person name="Hayashi T."/>
            <person name="Toyoda A."/>
            <person name="Oliveira C."/>
            <person name="Osipova E."/>
            <person name="Leigh N.D."/>
            <person name="Simon A."/>
            <person name="Yun M.H."/>
        </authorList>
    </citation>
    <scope>NUCLEOTIDE SEQUENCE</scope>
    <source>
        <strain evidence="2">20211129_DDA</strain>
        <tissue evidence="2">Liver</tissue>
    </source>
</reference>
<dbReference type="Proteomes" id="UP001066276">
    <property type="component" value="Chromosome 2_1"/>
</dbReference>
<name>A0AAV7VN13_PLEWA</name>